<feature type="region of interest" description="Disordered" evidence="1">
    <location>
        <begin position="486"/>
        <end position="505"/>
    </location>
</feature>
<dbReference type="EMBL" id="BSDI01000001">
    <property type="protein sequence ID" value="GLH94993.1"/>
    <property type="molecule type" value="Genomic_DNA"/>
</dbReference>
<feature type="compositionally biased region" description="Polar residues" evidence="1">
    <location>
        <begin position="489"/>
        <end position="501"/>
    </location>
</feature>
<dbReference type="RefSeq" id="WP_281891844.1">
    <property type="nucleotide sequence ID" value="NZ_BSDI01000001.1"/>
</dbReference>
<protein>
    <recommendedName>
        <fullName evidence="5">Tox-REase-7 domain-containing protein</fullName>
    </recommendedName>
</protein>
<evidence type="ECO:0008006" key="5">
    <source>
        <dbReference type="Google" id="ProtNLM"/>
    </source>
</evidence>
<evidence type="ECO:0000313" key="3">
    <source>
        <dbReference type="EMBL" id="GLH94993.1"/>
    </source>
</evidence>
<organism evidence="3 4">
    <name type="scientific">Phytohabitans aurantiacus</name>
    <dbReference type="NCBI Taxonomy" id="3016789"/>
    <lineage>
        <taxon>Bacteria</taxon>
        <taxon>Bacillati</taxon>
        <taxon>Actinomycetota</taxon>
        <taxon>Actinomycetes</taxon>
        <taxon>Micromonosporales</taxon>
        <taxon>Micromonosporaceae</taxon>
    </lineage>
</organism>
<feature type="chain" id="PRO_5046889454" description="Tox-REase-7 domain-containing protein" evidence="2">
    <location>
        <begin position="25"/>
        <end position="663"/>
    </location>
</feature>
<feature type="signal peptide" evidence="2">
    <location>
        <begin position="1"/>
        <end position="24"/>
    </location>
</feature>
<gene>
    <name evidence="3" type="ORF">Pa4123_02650</name>
</gene>
<name>A0ABQ5QKP0_9ACTN</name>
<proteinExistence type="predicted"/>
<sequence>MRPCRLLVIGMVCAGLALVLTATAAAFVWRALTGPDIGAAADTLRGAPAVKLAVVYEAPDGRHITGNFVVTADRYASGTITDPTAGRAELLAGPGGIAVRGDASFWARRAPRPLKRVTDRWIRPEPDMAYPLDLAAALNPRALADLVESVGQHGSTADTTADTTDTVAGQRVVTVTAGDWTALLTADKPRRLVWLGGPIHDRALSKPVALAPAALGRPGFASAALGRPGFASAALGRPGFASAALGGPAPADPIARPPYAAILPEPTTATAAEGVREAVAKVMPDGGSSGPPAIANLPAALPIFETKINSSDCTSPVCTWSVTVTNVGTAPGQATVHAFATPGMKGPKSFPLGTLAPGAEQTTTVMPFDNPAPRAQRGQRTQVFVDYLAWVDSPTLYGDDSDVLRRLGSLGINPNQDLPQIDPAYQSTVLRAADLMTRNLRRDQTEGLKKAVDAVHDAVRFGMLPELKVIVDSGRLLNPEGLTARLPQADTNTLPNSTQQPDPGKIGVRREIEQAAEILRQDPRAKVILDGYIEVDGTRYGADVFDTSNKRAYQLKSVSSSKLIANVNAAVDQLNGRGNPHGATQVIQDAPPGYTKIAVIYLEPRSLKFHQGTKETLQAFLHNKVQLQVCKDGTPLIDQLVLVSARGVFQWPKEEFHVFGPPC</sequence>
<keyword evidence="2" id="KW-0732">Signal</keyword>
<dbReference type="Proteomes" id="UP001144280">
    <property type="component" value="Unassembled WGS sequence"/>
</dbReference>
<accession>A0ABQ5QKP0</accession>
<evidence type="ECO:0000313" key="4">
    <source>
        <dbReference type="Proteomes" id="UP001144280"/>
    </source>
</evidence>
<evidence type="ECO:0000256" key="2">
    <source>
        <dbReference type="SAM" id="SignalP"/>
    </source>
</evidence>
<keyword evidence="4" id="KW-1185">Reference proteome</keyword>
<evidence type="ECO:0000256" key="1">
    <source>
        <dbReference type="SAM" id="MobiDB-lite"/>
    </source>
</evidence>
<reference evidence="3" key="1">
    <citation type="submission" date="2022-12" db="EMBL/GenBank/DDBJ databases">
        <title>New Phytohabitans aurantiacus sp. RD004123 nov., an actinomycete isolated from soil.</title>
        <authorList>
            <person name="Triningsih D.W."/>
            <person name="Harunari E."/>
            <person name="Igarashi Y."/>
        </authorList>
    </citation>
    <scope>NUCLEOTIDE SEQUENCE</scope>
    <source>
        <strain evidence="3">RD004123</strain>
    </source>
</reference>
<comment type="caution">
    <text evidence="3">The sequence shown here is derived from an EMBL/GenBank/DDBJ whole genome shotgun (WGS) entry which is preliminary data.</text>
</comment>